<reference evidence="2 3" key="1">
    <citation type="submission" date="2017-08" db="EMBL/GenBank/DDBJ databases">
        <title>Aliifodinibius alkalisoli sp. nov., isolated from saline alkaline soil.</title>
        <authorList>
            <person name="Liu D."/>
            <person name="Zhang G."/>
        </authorList>
    </citation>
    <scope>NUCLEOTIDE SEQUENCE [LARGE SCALE GENOMIC DNA]</scope>
    <source>
        <strain evidence="2 3">WN023</strain>
    </source>
</reference>
<feature type="transmembrane region" description="Helical" evidence="1">
    <location>
        <begin position="41"/>
        <end position="59"/>
    </location>
</feature>
<keyword evidence="1" id="KW-0812">Transmembrane</keyword>
<sequence length="62" mass="6694">MVLILLVVGLGLALLIWLWKGPVQNTVTAMKRNGSSTVEAYGVILFITSAMGISIYLIMSIL</sequence>
<organism evidence="2 3">
    <name type="scientific">Fodinibius salipaludis</name>
    <dbReference type="NCBI Taxonomy" id="2032627"/>
    <lineage>
        <taxon>Bacteria</taxon>
        <taxon>Pseudomonadati</taxon>
        <taxon>Balneolota</taxon>
        <taxon>Balneolia</taxon>
        <taxon>Balneolales</taxon>
        <taxon>Balneolaceae</taxon>
        <taxon>Fodinibius</taxon>
    </lineage>
</organism>
<proteinExistence type="predicted"/>
<comment type="caution">
    <text evidence="2">The sequence shown here is derived from an EMBL/GenBank/DDBJ whole genome shotgun (WGS) entry which is preliminary data.</text>
</comment>
<keyword evidence="1" id="KW-0472">Membrane</keyword>
<evidence type="ECO:0000313" key="2">
    <source>
        <dbReference type="EMBL" id="PAU94479.1"/>
    </source>
</evidence>
<accession>A0A2A2GC92</accession>
<name>A0A2A2GC92_9BACT</name>
<gene>
    <name evidence="2" type="ORF">CK503_06685</name>
</gene>
<keyword evidence="1" id="KW-1133">Transmembrane helix</keyword>
<evidence type="ECO:0000256" key="1">
    <source>
        <dbReference type="SAM" id="Phobius"/>
    </source>
</evidence>
<keyword evidence="3" id="KW-1185">Reference proteome</keyword>
<evidence type="ECO:0000313" key="3">
    <source>
        <dbReference type="Proteomes" id="UP000218831"/>
    </source>
</evidence>
<dbReference type="AlphaFoldDB" id="A0A2A2GC92"/>
<dbReference type="EMBL" id="NSKE01000004">
    <property type="protein sequence ID" value="PAU94479.1"/>
    <property type="molecule type" value="Genomic_DNA"/>
</dbReference>
<protein>
    <submittedName>
        <fullName evidence="2">Uncharacterized protein</fullName>
    </submittedName>
</protein>
<dbReference type="Proteomes" id="UP000218831">
    <property type="component" value="Unassembled WGS sequence"/>
</dbReference>